<dbReference type="EMBL" id="CAJHJT010000056">
    <property type="protein sequence ID" value="CAD7012968.1"/>
    <property type="molecule type" value="Genomic_DNA"/>
</dbReference>
<feature type="transmembrane region" description="Helical" evidence="8">
    <location>
        <begin position="84"/>
        <end position="100"/>
    </location>
</feature>
<dbReference type="PANTHER" id="PTHR21143">
    <property type="entry name" value="INVERTEBRATE GUSTATORY RECEPTOR"/>
    <property type="match status" value="1"/>
</dbReference>
<evidence type="ECO:0000256" key="3">
    <source>
        <dbReference type="ARBA" id="ARBA00022692"/>
    </source>
</evidence>
<dbReference type="GO" id="GO:0043025">
    <property type="term" value="C:neuronal cell body"/>
    <property type="evidence" value="ECO:0007669"/>
    <property type="project" value="TreeGrafter"/>
</dbReference>
<keyword evidence="7 8" id="KW-0807">Transducer</keyword>
<comment type="function">
    <text evidence="8">Gustatory receptor which mediates acceptance or avoidance behavior, depending on its substrates.</text>
</comment>
<evidence type="ECO:0000256" key="5">
    <source>
        <dbReference type="ARBA" id="ARBA00023136"/>
    </source>
</evidence>
<evidence type="ECO:0000256" key="1">
    <source>
        <dbReference type="ARBA" id="ARBA00004651"/>
    </source>
</evidence>
<keyword evidence="6 8" id="KW-0675">Receptor</keyword>
<evidence type="ECO:0000256" key="6">
    <source>
        <dbReference type="ARBA" id="ARBA00023170"/>
    </source>
</evidence>
<dbReference type="GO" id="GO:0030425">
    <property type="term" value="C:dendrite"/>
    <property type="evidence" value="ECO:0007669"/>
    <property type="project" value="TreeGrafter"/>
</dbReference>
<protein>
    <recommendedName>
        <fullName evidence="8">Gustatory receptor</fullName>
    </recommendedName>
</protein>
<keyword evidence="3 8" id="KW-0812">Transmembrane</keyword>
<evidence type="ECO:0000256" key="2">
    <source>
        <dbReference type="ARBA" id="ARBA00022475"/>
    </source>
</evidence>
<dbReference type="GO" id="GO:0005886">
    <property type="term" value="C:plasma membrane"/>
    <property type="evidence" value="ECO:0007669"/>
    <property type="project" value="UniProtKB-SubCell"/>
</dbReference>
<comment type="subcellular location">
    <subcellularLocation>
        <location evidence="1 8">Cell membrane</location>
        <topology evidence="1 8">Multi-pass membrane protein</topology>
    </subcellularLocation>
</comment>
<feature type="transmembrane region" description="Helical" evidence="8">
    <location>
        <begin position="262"/>
        <end position="281"/>
    </location>
</feature>
<dbReference type="Proteomes" id="UP000606786">
    <property type="component" value="Unassembled WGS sequence"/>
</dbReference>
<evidence type="ECO:0000313" key="9">
    <source>
        <dbReference type="EMBL" id="CAD7012968.1"/>
    </source>
</evidence>
<comment type="similarity">
    <text evidence="8">Belongs to the insect chemoreceptor superfamily. Gustatory receptor (GR) family.</text>
</comment>
<dbReference type="InterPro" id="IPR013604">
    <property type="entry name" value="7TM_chemorcpt"/>
</dbReference>
<proteinExistence type="inferred from homology"/>
<comment type="caution">
    <text evidence="9">The sequence shown here is derived from an EMBL/GenBank/DDBJ whole genome shotgun (WGS) entry which is preliminary data.</text>
</comment>
<feature type="transmembrane region" description="Helical" evidence="8">
    <location>
        <begin position="301"/>
        <end position="319"/>
    </location>
</feature>
<dbReference type="OrthoDB" id="8067175at2759"/>
<dbReference type="PANTHER" id="PTHR21143:SF131">
    <property type="entry name" value="GUSTATORY AND ODORANT RECEPTOR 63A-RELATED"/>
    <property type="match status" value="1"/>
</dbReference>
<dbReference type="GO" id="GO:0030424">
    <property type="term" value="C:axon"/>
    <property type="evidence" value="ECO:0007669"/>
    <property type="project" value="TreeGrafter"/>
</dbReference>
<keyword evidence="10" id="KW-1185">Reference proteome</keyword>
<evidence type="ECO:0000256" key="7">
    <source>
        <dbReference type="ARBA" id="ARBA00023224"/>
    </source>
</evidence>
<evidence type="ECO:0000256" key="8">
    <source>
        <dbReference type="RuleBase" id="RU363108"/>
    </source>
</evidence>
<gene>
    <name evidence="9" type="ORF">CCAP1982_LOCUS21059</name>
</gene>
<keyword evidence="2 8" id="KW-1003">Cell membrane</keyword>
<keyword evidence="4 8" id="KW-1133">Transmembrane helix</keyword>
<comment type="caution">
    <text evidence="8">Lacks conserved residue(s) required for the propagation of feature annotation.</text>
</comment>
<reference evidence="9" key="1">
    <citation type="submission" date="2020-11" db="EMBL/GenBank/DDBJ databases">
        <authorList>
            <person name="Whitehead M."/>
        </authorList>
    </citation>
    <scope>NUCLEOTIDE SEQUENCE</scope>
    <source>
        <strain evidence="9">EGII</strain>
    </source>
</reference>
<dbReference type="GO" id="GO:0007165">
    <property type="term" value="P:signal transduction"/>
    <property type="evidence" value="ECO:0007669"/>
    <property type="project" value="UniProtKB-KW"/>
</dbReference>
<keyword evidence="5 8" id="KW-0472">Membrane</keyword>
<dbReference type="Pfam" id="PF08395">
    <property type="entry name" value="7tm_7"/>
    <property type="match status" value="1"/>
</dbReference>
<dbReference type="GO" id="GO:0033041">
    <property type="term" value="F:sweet taste receptor activity"/>
    <property type="evidence" value="ECO:0007669"/>
    <property type="project" value="TreeGrafter"/>
</dbReference>
<evidence type="ECO:0000313" key="10">
    <source>
        <dbReference type="Proteomes" id="UP000606786"/>
    </source>
</evidence>
<evidence type="ECO:0000256" key="4">
    <source>
        <dbReference type="ARBA" id="ARBA00022989"/>
    </source>
</evidence>
<sequence length="425" mass="49080">MRTARRTELRNCIIGYANIGAIILGITCLRLNFPEQRIDRPRLLRLYVFSVNLLTILLVPFAYVLEAAQLPQGYNHNLSMLTDGMTMLITFSAVIITVLLRRKHETLYVDIAEALFQLEKDYFSKLRIDNAVEQRSDYLLFFKVFVFAAHTIAPFYGALVFSPTASWLNMFASFYYGFVYNLLFGTLFVYFYLMWLLRKRFSLLNTKLSDLLHSIQIWLEADNGFMQLQKLGVCGAEEIMMISKIHERLSTLTERLNADFKLQILAGLLTQLLNCICYGYYGFLLNEGFLKIKVSTPMGVLGVMFTVIMFVDGYLLYWITDTTARSYQRAAQLLSRFPLIQILCVEFEQQCELFALQLKLQNQKITIGGMFSLNLQASLAVLGFSFRHILILVQFEYEYRMLTAAESPVLEKIISLLRLAELGWK</sequence>
<organism evidence="9 10">
    <name type="scientific">Ceratitis capitata</name>
    <name type="common">Mediterranean fruit fly</name>
    <name type="synonym">Tephritis capitata</name>
    <dbReference type="NCBI Taxonomy" id="7213"/>
    <lineage>
        <taxon>Eukaryota</taxon>
        <taxon>Metazoa</taxon>
        <taxon>Ecdysozoa</taxon>
        <taxon>Arthropoda</taxon>
        <taxon>Hexapoda</taxon>
        <taxon>Insecta</taxon>
        <taxon>Pterygota</taxon>
        <taxon>Neoptera</taxon>
        <taxon>Endopterygota</taxon>
        <taxon>Diptera</taxon>
        <taxon>Brachycera</taxon>
        <taxon>Muscomorpha</taxon>
        <taxon>Tephritoidea</taxon>
        <taxon>Tephritidae</taxon>
        <taxon>Ceratitis</taxon>
        <taxon>Ceratitis</taxon>
    </lineage>
</organism>
<feature type="transmembrane region" description="Helical" evidence="8">
    <location>
        <begin position="43"/>
        <end position="64"/>
    </location>
</feature>
<dbReference type="AlphaFoldDB" id="A0A811V9Q8"/>
<accession>A0A811V9Q8</accession>
<name>A0A811V9Q8_CERCA</name>
<feature type="transmembrane region" description="Helical" evidence="8">
    <location>
        <begin position="174"/>
        <end position="197"/>
    </location>
</feature>
<feature type="transmembrane region" description="Helical" evidence="8">
    <location>
        <begin position="140"/>
        <end position="162"/>
    </location>
</feature>